<dbReference type="SUPFAM" id="SSF81343">
    <property type="entry name" value="Fumarate reductase respiratory complex transmembrane subunits"/>
    <property type="match status" value="1"/>
</dbReference>
<evidence type="ECO:0000313" key="11">
    <source>
        <dbReference type="EMBL" id="QJF51782.1"/>
    </source>
</evidence>
<comment type="subcellular location">
    <subcellularLocation>
        <location evidence="3">Membrane</location>
    </subcellularLocation>
</comment>
<feature type="transmembrane region" description="Helical" evidence="10">
    <location>
        <begin position="52"/>
        <end position="73"/>
    </location>
</feature>
<dbReference type="EMBL" id="CP048788">
    <property type="protein sequence ID" value="QJF51782.1"/>
    <property type="molecule type" value="Genomic_DNA"/>
</dbReference>
<evidence type="ECO:0000256" key="3">
    <source>
        <dbReference type="ARBA" id="ARBA00004370"/>
    </source>
</evidence>
<dbReference type="InterPro" id="IPR000701">
    <property type="entry name" value="SuccDH_FuR_B_TM-su"/>
</dbReference>
<keyword evidence="7 10" id="KW-1133">Transmembrane helix</keyword>
<keyword evidence="5 10" id="KW-0812">Transmembrane</keyword>
<feature type="transmembrane region" description="Helical" evidence="10">
    <location>
        <begin position="85"/>
        <end position="105"/>
    </location>
</feature>
<dbReference type="Gene3D" id="1.20.1300.10">
    <property type="entry name" value="Fumarate reductase/succinate dehydrogenase, transmembrane subunit"/>
    <property type="match status" value="1"/>
</dbReference>
<protein>
    <submittedName>
        <fullName evidence="11">Succinate dehydrogenase</fullName>
    </submittedName>
</protein>
<dbReference type="KEGG" id="rpon:G3256_11715"/>
<evidence type="ECO:0000256" key="6">
    <source>
        <dbReference type="ARBA" id="ARBA00022723"/>
    </source>
</evidence>
<evidence type="ECO:0000256" key="7">
    <source>
        <dbReference type="ARBA" id="ARBA00022989"/>
    </source>
</evidence>
<evidence type="ECO:0000313" key="12">
    <source>
        <dbReference type="Proteomes" id="UP000503308"/>
    </source>
</evidence>
<accession>A0A858SVC2</accession>
<evidence type="ECO:0000256" key="4">
    <source>
        <dbReference type="ARBA" id="ARBA00022617"/>
    </source>
</evidence>
<evidence type="ECO:0000256" key="9">
    <source>
        <dbReference type="ARBA" id="ARBA00023136"/>
    </source>
</evidence>
<keyword evidence="9 10" id="KW-0472">Membrane</keyword>
<dbReference type="GO" id="GO:0046872">
    <property type="term" value="F:metal ion binding"/>
    <property type="evidence" value="ECO:0007669"/>
    <property type="project" value="UniProtKB-KW"/>
</dbReference>
<dbReference type="RefSeq" id="WP_169640999.1">
    <property type="nucleotide sequence ID" value="NZ_CP048788.1"/>
</dbReference>
<gene>
    <name evidence="11" type="ORF">G3256_11715</name>
</gene>
<evidence type="ECO:0000256" key="1">
    <source>
        <dbReference type="ARBA" id="ARBA00001971"/>
    </source>
</evidence>
<comment type="cofactor">
    <cofactor evidence="1">
        <name>heme</name>
        <dbReference type="ChEBI" id="CHEBI:30413"/>
    </cofactor>
</comment>
<evidence type="ECO:0000256" key="5">
    <source>
        <dbReference type="ARBA" id="ARBA00022692"/>
    </source>
</evidence>
<keyword evidence="12" id="KW-1185">Reference proteome</keyword>
<evidence type="ECO:0000256" key="10">
    <source>
        <dbReference type="SAM" id="Phobius"/>
    </source>
</evidence>
<dbReference type="AlphaFoldDB" id="A0A858SVC2"/>
<dbReference type="Proteomes" id="UP000503308">
    <property type="component" value="Chromosome"/>
</dbReference>
<sequence>MLNLQLYMAQRITALIMAPLTLGHIAVMIYAVQGGLSTGEILGRTQGSFFWLAFYGTFVLAVSVHAAIGLRVIIHETFGLRGAALTALSWGIGLMLLAMGSRAVLAVTGGGL</sequence>
<keyword evidence="4" id="KW-0349">Heme</keyword>
<evidence type="ECO:0000256" key="2">
    <source>
        <dbReference type="ARBA" id="ARBA00004050"/>
    </source>
</evidence>
<reference evidence="11 12" key="1">
    <citation type="submission" date="2020-02" db="EMBL/GenBank/DDBJ databases">
        <title>Genome sequence of Roseobacter ponti.</title>
        <authorList>
            <person name="Hollensteiner J."/>
            <person name="Schneider D."/>
            <person name="Poehlein A."/>
            <person name="Daniel R."/>
        </authorList>
    </citation>
    <scope>NUCLEOTIDE SEQUENCE [LARGE SCALE GENOMIC DNA]</scope>
    <source>
        <strain evidence="11 12">DSM 106830</strain>
    </source>
</reference>
<comment type="function">
    <text evidence="2">Membrane-anchoring subunit of succinate dehydrogenase (SDH).</text>
</comment>
<dbReference type="Pfam" id="PF01127">
    <property type="entry name" value="Sdh_cyt"/>
    <property type="match status" value="1"/>
</dbReference>
<feature type="transmembrane region" description="Helical" evidence="10">
    <location>
        <begin position="12"/>
        <end position="32"/>
    </location>
</feature>
<keyword evidence="8" id="KW-0408">Iron</keyword>
<proteinExistence type="predicted"/>
<dbReference type="InterPro" id="IPR034804">
    <property type="entry name" value="SQR/QFR_C/D"/>
</dbReference>
<evidence type="ECO:0000256" key="8">
    <source>
        <dbReference type="ARBA" id="ARBA00023004"/>
    </source>
</evidence>
<organism evidence="11 12">
    <name type="scientific">Roseobacter ponti</name>
    <dbReference type="NCBI Taxonomy" id="1891787"/>
    <lineage>
        <taxon>Bacteria</taxon>
        <taxon>Pseudomonadati</taxon>
        <taxon>Pseudomonadota</taxon>
        <taxon>Alphaproteobacteria</taxon>
        <taxon>Rhodobacterales</taxon>
        <taxon>Roseobacteraceae</taxon>
        <taxon>Roseobacter</taxon>
    </lineage>
</organism>
<name>A0A858SVC2_9RHOB</name>
<keyword evidence="6" id="KW-0479">Metal-binding</keyword>
<dbReference type="GO" id="GO:0016020">
    <property type="term" value="C:membrane"/>
    <property type="evidence" value="ECO:0007669"/>
    <property type="project" value="UniProtKB-SubCell"/>
</dbReference>